<keyword evidence="5" id="KW-0411">Iron-sulfur</keyword>
<protein>
    <submittedName>
        <fullName evidence="7">Radical SAM protein</fullName>
    </submittedName>
</protein>
<evidence type="ECO:0000256" key="4">
    <source>
        <dbReference type="ARBA" id="ARBA00023004"/>
    </source>
</evidence>
<dbReference type="GO" id="GO:0046872">
    <property type="term" value="F:metal ion binding"/>
    <property type="evidence" value="ECO:0007669"/>
    <property type="project" value="UniProtKB-KW"/>
</dbReference>
<sequence>MILNKEQFEAFSMEIATFGNIPISSQYCGIGCVFCKVHTDSYLGHYPRIPQIDEDDLLKGFEYINPKVNYVRLGAGVLVAPHTDPFLHPKIYKFIKMASEYFPQKKITTVTTGAYINEDKVDFLNSIPNYGIDLSLITMQEQREAIIPRSARERTMFLLKYGPVNKCTLMFTGNIDELKRDLDLLYSLGIDQKAKQILVRRIEHTSTSQQRLKVLSQSSIDGYEKCIEWLSVNYPKVVFTVPELKDCFRGGNNEYFIEAEEHIARQKKIISQLPKDVFINLICPVSGYDYFTKAFKDYPNVQTNLVKNHLYGGSVTVAGLLNHGDIIEQFHPKRNDVMFLPEEMYNSEGRDLKGEKMEVLEQYYNAKIYLI</sequence>
<reference evidence="7 8" key="1">
    <citation type="submission" date="2017-07" db="EMBL/GenBank/DDBJ databases">
        <title>Draft genome sequence of Prevotella copri isolated from the gut of healthy adult Indian.</title>
        <authorList>
            <person name="Das B."/>
            <person name="Bag S."/>
            <person name="Ghosh T.S."/>
        </authorList>
    </citation>
    <scope>NUCLEOTIDE SEQUENCE [LARGE SCALE GENOMIC DNA]</scope>
    <source>
        <strain evidence="7 8">Indica</strain>
    </source>
</reference>
<dbReference type="InterPro" id="IPR058240">
    <property type="entry name" value="rSAM_sf"/>
</dbReference>
<accession>A0AA91TKD8</accession>
<dbReference type="AlphaFoldDB" id="A0AA91TKD8"/>
<keyword evidence="2" id="KW-0949">S-adenosyl-L-methionine</keyword>
<evidence type="ECO:0000259" key="6">
    <source>
        <dbReference type="Pfam" id="PF04459"/>
    </source>
</evidence>
<dbReference type="InterPro" id="IPR007549">
    <property type="entry name" value="DUF512"/>
</dbReference>
<dbReference type="InterPro" id="IPR013785">
    <property type="entry name" value="Aldolase_TIM"/>
</dbReference>
<dbReference type="GO" id="GO:0051536">
    <property type="term" value="F:iron-sulfur cluster binding"/>
    <property type="evidence" value="ECO:0007669"/>
    <property type="project" value="UniProtKB-KW"/>
</dbReference>
<keyword evidence="4" id="KW-0408">Iron</keyword>
<gene>
    <name evidence="7" type="ORF">CFT61_05605</name>
</gene>
<dbReference type="Proteomes" id="UP000215155">
    <property type="component" value="Unassembled WGS sequence"/>
</dbReference>
<comment type="caution">
    <text evidence="7">The sequence shown here is derived from an EMBL/GenBank/DDBJ whole genome shotgun (WGS) entry which is preliminary data.</text>
</comment>
<comment type="cofactor">
    <cofactor evidence="1">
        <name>[4Fe-4S] cluster</name>
        <dbReference type="ChEBI" id="CHEBI:49883"/>
    </cofactor>
</comment>
<evidence type="ECO:0000256" key="1">
    <source>
        <dbReference type="ARBA" id="ARBA00001966"/>
    </source>
</evidence>
<dbReference type="Gene3D" id="3.20.20.70">
    <property type="entry name" value="Aldolase class I"/>
    <property type="match status" value="1"/>
</dbReference>
<dbReference type="GO" id="GO:0003824">
    <property type="term" value="F:catalytic activity"/>
    <property type="evidence" value="ECO:0007669"/>
    <property type="project" value="InterPro"/>
</dbReference>
<dbReference type="SFLD" id="SFLDS00029">
    <property type="entry name" value="Radical_SAM"/>
    <property type="match status" value="1"/>
</dbReference>
<evidence type="ECO:0000256" key="2">
    <source>
        <dbReference type="ARBA" id="ARBA00022691"/>
    </source>
</evidence>
<organism evidence="7 8">
    <name type="scientific">Segatella copri</name>
    <dbReference type="NCBI Taxonomy" id="165179"/>
    <lineage>
        <taxon>Bacteria</taxon>
        <taxon>Pseudomonadati</taxon>
        <taxon>Bacteroidota</taxon>
        <taxon>Bacteroidia</taxon>
        <taxon>Bacteroidales</taxon>
        <taxon>Prevotellaceae</taxon>
        <taxon>Segatella</taxon>
    </lineage>
</organism>
<dbReference type="RefSeq" id="WP_089543484.1">
    <property type="nucleotide sequence ID" value="NZ_NMPZ01000007.1"/>
</dbReference>
<evidence type="ECO:0000313" key="8">
    <source>
        <dbReference type="Proteomes" id="UP000215155"/>
    </source>
</evidence>
<evidence type="ECO:0000256" key="3">
    <source>
        <dbReference type="ARBA" id="ARBA00022723"/>
    </source>
</evidence>
<dbReference type="Pfam" id="PF04459">
    <property type="entry name" value="DUF512"/>
    <property type="match status" value="1"/>
</dbReference>
<name>A0AA91TKD8_9BACT</name>
<dbReference type="EMBL" id="NMPZ01000007">
    <property type="protein sequence ID" value="OXL44395.1"/>
    <property type="molecule type" value="Genomic_DNA"/>
</dbReference>
<dbReference type="SUPFAM" id="SSF102114">
    <property type="entry name" value="Radical SAM enzymes"/>
    <property type="match status" value="1"/>
</dbReference>
<dbReference type="InterPro" id="IPR007197">
    <property type="entry name" value="rSAM"/>
</dbReference>
<dbReference type="CDD" id="cd01335">
    <property type="entry name" value="Radical_SAM"/>
    <property type="match status" value="1"/>
</dbReference>
<evidence type="ECO:0000313" key="7">
    <source>
        <dbReference type="EMBL" id="OXL44395.1"/>
    </source>
</evidence>
<feature type="domain" description="DUF512" evidence="6">
    <location>
        <begin position="278"/>
        <end position="369"/>
    </location>
</feature>
<keyword evidence="3" id="KW-0479">Metal-binding</keyword>
<proteinExistence type="predicted"/>
<evidence type="ECO:0000256" key="5">
    <source>
        <dbReference type="ARBA" id="ARBA00023014"/>
    </source>
</evidence>